<proteinExistence type="predicted"/>
<organism evidence="3 4">
    <name type="scientific">Hohenbuehelia grisea</name>
    <dbReference type="NCBI Taxonomy" id="104357"/>
    <lineage>
        <taxon>Eukaryota</taxon>
        <taxon>Fungi</taxon>
        <taxon>Dikarya</taxon>
        <taxon>Basidiomycota</taxon>
        <taxon>Agaricomycotina</taxon>
        <taxon>Agaricomycetes</taxon>
        <taxon>Agaricomycetidae</taxon>
        <taxon>Agaricales</taxon>
        <taxon>Pleurotineae</taxon>
        <taxon>Pleurotaceae</taxon>
        <taxon>Hohenbuehelia</taxon>
    </lineage>
</organism>
<dbReference type="InterPro" id="IPR050281">
    <property type="entry name" value="Flavin_monoamine_oxidase"/>
</dbReference>
<dbReference type="Proteomes" id="UP001556367">
    <property type="component" value="Unassembled WGS sequence"/>
</dbReference>
<evidence type="ECO:0000256" key="1">
    <source>
        <dbReference type="SAM" id="SignalP"/>
    </source>
</evidence>
<dbReference type="PANTHER" id="PTHR10742">
    <property type="entry name" value="FLAVIN MONOAMINE OXIDASE"/>
    <property type="match status" value="1"/>
</dbReference>
<name>A0ABR3JAA4_9AGAR</name>
<protein>
    <recommendedName>
        <fullName evidence="2">Amine oxidase domain-containing protein</fullName>
    </recommendedName>
</protein>
<keyword evidence="1" id="KW-0732">Signal</keyword>
<dbReference type="InterPro" id="IPR036188">
    <property type="entry name" value="FAD/NAD-bd_sf"/>
</dbReference>
<evidence type="ECO:0000313" key="3">
    <source>
        <dbReference type="EMBL" id="KAL0952569.1"/>
    </source>
</evidence>
<dbReference type="Pfam" id="PF01593">
    <property type="entry name" value="Amino_oxidase"/>
    <property type="match status" value="1"/>
</dbReference>
<dbReference type="Gene3D" id="3.90.660.10">
    <property type="match status" value="1"/>
</dbReference>
<dbReference type="PANTHER" id="PTHR10742:SF313">
    <property type="entry name" value="AMINE OXIDASE"/>
    <property type="match status" value="1"/>
</dbReference>
<feature type="domain" description="Amine oxidase" evidence="2">
    <location>
        <begin position="39"/>
        <end position="461"/>
    </location>
</feature>
<evidence type="ECO:0000313" key="4">
    <source>
        <dbReference type="Proteomes" id="UP001556367"/>
    </source>
</evidence>
<dbReference type="SUPFAM" id="SSF54373">
    <property type="entry name" value="FAD-linked reductases, C-terminal domain"/>
    <property type="match status" value="1"/>
</dbReference>
<dbReference type="EMBL" id="JASNQZ010000010">
    <property type="protein sequence ID" value="KAL0952569.1"/>
    <property type="molecule type" value="Genomic_DNA"/>
</dbReference>
<feature type="signal peptide" evidence="1">
    <location>
        <begin position="1"/>
        <end position="18"/>
    </location>
</feature>
<keyword evidence="4" id="KW-1185">Reference proteome</keyword>
<dbReference type="Gene3D" id="3.50.50.60">
    <property type="entry name" value="FAD/NAD(P)-binding domain"/>
    <property type="match status" value="1"/>
</dbReference>
<dbReference type="InterPro" id="IPR002937">
    <property type="entry name" value="Amino_oxidase"/>
</dbReference>
<accession>A0ABR3JAA4</accession>
<reference evidence="4" key="1">
    <citation type="submission" date="2024-06" db="EMBL/GenBank/DDBJ databases">
        <title>Multi-omics analyses provide insights into the biosynthesis of the anticancer antibiotic pleurotin in Hohenbuehelia grisea.</title>
        <authorList>
            <person name="Weaver J.A."/>
            <person name="Alberti F."/>
        </authorList>
    </citation>
    <scope>NUCLEOTIDE SEQUENCE [LARGE SCALE GENOMIC DNA]</scope>
    <source>
        <strain evidence="4">T-177</strain>
    </source>
</reference>
<evidence type="ECO:0000259" key="2">
    <source>
        <dbReference type="Pfam" id="PF01593"/>
    </source>
</evidence>
<dbReference type="SUPFAM" id="SSF51905">
    <property type="entry name" value="FAD/NAD(P)-binding domain"/>
    <property type="match status" value="1"/>
</dbReference>
<gene>
    <name evidence="3" type="ORF">HGRIS_006825</name>
</gene>
<feature type="chain" id="PRO_5047364737" description="Amine oxidase domain-containing protein" evidence="1">
    <location>
        <begin position="19"/>
        <end position="495"/>
    </location>
</feature>
<comment type="caution">
    <text evidence="3">The sequence shown here is derived from an EMBL/GenBank/DDBJ whole genome shotgun (WGS) entry which is preliminary data.</text>
</comment>
<sequence>MFIPALCSILALASASGAVPNASPPRNDHTVLILGGGVTGIIAARTLHRKGIDKFLIIEGREELGGRMRSHVFANTTIELGANWVQGTQTGDGPANPIWDLARKHRVKTVVNDYGSMTTYDETGFVDFIDDVDAATDGFESLTGLAGSRVEQNLVDINAKAGFALLNVKPQTAHAQASEYWNFDWEYANSPVQSSLVATSWNNNFTFNTDQGGFSEENRLATDQRGFKALIQEESKEFLRPDQVLLSSIVKTVAYSKSGVTVHLANGTNITADYAICTFSIGVLQNDDVVFKPALPEWKVEAIQSMVMATYTKIFLKFSQKFWFDTEFALYADRQRGRYPVWQSLDHPKFFNDSGIVFVTVTGDGSERVEALTDSEVQAEAMSVLKNMFPNSTIPPPDDFFFYRWHADPLYRGSYSNWPPSFAIEHHENLRATVKERLWFAGEATSLKYFGFLHGAYFEGLGVTEKLVECIRQTRCAGLPHIEQAHNVRPYHIEL</sequence>